<dbReference type="GO" id="GO:0009654">
    <property type="term" value="C:photosystem II oxygen evolving complex"/>
    <property type="evidence" value="ECO:0007669"/>
    <property type="project" value="InterPro"/>
</dbReference>
<proteinExistence type="predicted"/>
<evidence type="ECO:0000259" key="1">
    <source>
        <dbReference type="Pfam" id="PF01789"/>
    </source>
</evidence>
<dbReference type="AlphaFoldDB" id="A0AAV1IK31"/>
<dbReference type="PANTHER" id="PTHR31407:SF38">
    <property type="entry name" value="PSBP DOMAIN-CONTAINING PROTEIN 4, CHLOROPLASTIC"/>
    <property type="match status" value="1"/>
</dbReference>
<dbReference type="EMBL" id="CAUYUE010000014">
    <property type="protein sequence ID" value="CAK0786253.1"/>
    <property type="molecule type" value="Genomic_DNA"/>
</dbReference>
<name>A0AAV1IK31_9CHLO</name>
<keyword evidence="3" id="KW-1185">Reference proteome</keyword>
<organism evidence="2 3">
    <name type="scientific">Coccomyxa viridis</name>
    <dbReference type="NCBI Taxonomy" id="1274662"/>
    <lineage>
        <taxon>Eukaryota</taxon>
        <taxon>Viridiplantae</taxon>
        <taxon>Chlorophyta</taxon>
        <taxon>core chlorophytes</taxon>
        <taxon>Trebouxiophyceae</taxon>
        <taxon>Trebouxiophyceae incertae sedis</taxon>
        <taxon>Coccomyxaceae</taxon>
        <taxon>Coccomyxa</taxon>
    </lineage>
</organism>
<protein>
    <recommendedName>
        <fullName evidence="1">PsbP C-terminal domain-containing protein</fullName>
    </recommendedName>
</protein>
<comment type="caution">
    <text evidence="2">The sequence shown here is derived from an EMBL/GenBank/DDBJ whole genome shotgun (WGS) entry which is preliminary data.</text>
</comment>
<dbReference type="GO" id="GO:0005509">
    <property type="term" value="F:calcium ion binding"/>
    <property type="evidence" value="ECO:0007669"/>
    <property type="project" value="InterPro"/>
</dbReference>
<evidence type="ECO:0000313" key="3">
    <source>
        <dbReference type="Proteomes" id="UP001314263"/>
    </source>
</evidence>
<dbReference type="Pfam" id="PF01789">
    <property type="entry name" value="PsbP"/>
    <property type="match status" value="1"/>
</dbReference>
<accession>A0AAV1IK31</accession>
<reference evidence="2 3" key="1">
    <citation type="submission" date="2023-10" db="EMBL/GenBank/DDBJ databases">
        <authorList>
            <person name="Maclean D."/>
            <person name="Macfadyen A."/>
        </authorList>
    </citation>
    <scope>NUCLEOTIDE SEQUENCE [LARGE SCALE GENOMIC DNA]</scope>
</reference>
<dbReference type="SUPFAM" id="SSF55724">
    <property type="entry name" value="Mog1p/PsbP-like"/>
    <property type="match status" value="1"/>
</dbReference>
<feature type="domain" description="PsbP C-terminal" evidence="1">
    <location>
        <begin position="132"/>
        <end position="277"/>
    </location>
</feature>
<dbReference type="Gene3D" id="3.40.1000.10">
    <property type="entry name" value="Mog1/PsbP, alpha/beta/alpha sandwich"/>
    <property type="match status" value="1"/>
</dbReference>
<dbReference type="Proteomes" id="UP001314263">
    <property type="component" value="Unassembled WGS sequence"/>
</dbReference>
<dbReference type="PANTHER" id="PTHR31407">
    <property type="match status" value="1"/>
</dbReference>
<evidence type="ECO:0000313" key="2">
    <source>
        <dbReference type="EMBL" id="CAK0786253.1"/>
    </source>
</evidence>
<gene>
    <name evidence="2" type="ORF">CVIRNUC_009466</name>
</gene>
<dbReference type="InterPro" id="IPR002683">
    <property type="entry name" value="PsbP_C"/>
</dbReference>
<dbReference type="InterPro" id="IPR016123">
    <property type="entry name" value="Mog1/PsbP_a/b/a-sand"/>
</dbReference>
<dbReference type="GO" id="GO:0019898">
    <property type="term" value="C:extrinsic component of membrane"/>
    <property type="evidence" value="ECO:0007669"/>
    <property type="project" value="InterPro"/>
</dbReference>
<sequence>MQVPNMLGTQQSDRAVLGAFQQSGIPPRPRGPALRHRIAVPVSSASAQRQAGHEVQEASRADCCFRRDVLQLAPAIAALVLGSSAGPSSAVQGLTAGRLPGLDKKEVDGFMTYTRPEGKSGGHGVGWSEIPRYTFKVPQGWQESPVSIADLGGTEIDLRFTNPEQGSLAVVVAPVLRFQDVGFNADIRIEELGPPEKLIGGFAPELFGSPLQEDDVISTDVSKKGELTHYRWELRPHRLVEATAYKNRVFLLALTANGRQWRKSEEKLKTIQQSFDIMA</sequence>
<dbReference type="GO" id="GO:0015979">
    <property type="term" value="P:photosynthesis"/>
    <property type="evidence" value="ECO:0007669"/>
    <property type="project" value="InterPro"/>
</dbReference>